<organism evidence="1 2">
    <name type="scientific">Vibrio ishigakensis</name>
    <dbReference type="NCBI Taxonomy" id="1481914"/>
    <lineage>
        <taxon>Bacteria</taxon>
        <taxon>Pseudomonadati</taxon>
        <taxon>Pseudomonadota</taxon>
        <taxon>Gammaproteobacteria</taxon>
        <taxon>Vibrionales</taxon>
        <taxon>Vibrionaceae</taxon>
        <taxon>Vibrio</taxon>
    </lineage>
</organism>
<name>A0A0B8NR98_9VIBR</name>
<reference evidence="1 2" key="1">
    <citation type="submission" date="2015-01" db="EMBL/GenBank/DDBJ databases">
        <title>Vibrio sp. C1 JCM 19231 whole genome shotgun sequence.</title>
        <authorList>
            <person name="Sawabe T."/>
            <person name="Meirelles P."/>
            <person name="Feng G."/>
            <person name="Sayaka M."/>
            <person name="Hattori M."/>
            <person name="Ohkuma M."/>
        </authorList>
    </citation>
    <scope>NUCLEOTIDE SEQUENCE [LARGE SCALE GENOMIC DNA]</scope>
    <source>
        <strain evidence="2">JCM 19231</strain>
    </source>
</reference>
<accession>A0A0B8NR98</accession>
<gene>
    <name evidence="1" type="ORF">JCM19231_641</name>
</gene>
<proteinExistence type="predicted"/>
<dbReference type="Proteomes" id="UP000031671">
    <property type="component" value="Unassembled WGS sequence"/>
</dbReference>
<reference evidence="1 2" key="2">
    <citation type="submission" date="2015-01" db="EMBL/GenBank/DDBJ databases">
        <authorList>
            <consortium name="NBRP consortium"/>
            <person name="Sawabe T."/>
            <person name="Meirelles P."/>
            <person name="Feng G."/>
            <person name="Sayaka M."/>
            <person name="Hattori M."/>
            <person name="Ohkuma M."/>
        </authorList>
    </citation>
    <scope>NUCLEOTIDE SEQUENCE [LARGE SCALE GENOMIC DNA]</scope>
    <source>
        <strain evidence="2">JCM 19231</strain>
    </source>
</reference>
<keyword evidence="2" id="KW-1185">Reference proteome</keyword>
<protein>
    <submittedName>
        <fullName evidence="1">Uncharacterized protein</fullName>
    </submittedName>
</protein>
<comment type="caution">
    <text evidence="1">The sequence shown here is derived from an EMBL/GenBank/DDBJ whole genome shotgun (WGS) entry which is preliminary data.</text>
</comment>
<evidence type="ECO:0000313" key="1">
    <source>
        <dbReference type="EMBL" id="GAM57100.1"/>
    </source>
</evidence>
<evidence type="ECO:0000313" key="2">
    <source>
        <dbReference type="Proteomes" id="UP000031671"/>
    </source>
</evidence>
<dbReference type="EMBL" id="BBRZ01000044">
    <property type="protein sequence ID" value="GAM57100.1"/>
    <property type="molecule type" value="Genomic_DNA"/>
</dbReference>
<dbReference type="AlphaFoldDB" id="A0A0B8NR98"/>
<sequence>MSDTILQLSDDGFESDVIKATGRFLWTFGQNGVVLVR</sequence>